<evidence type="ECO:0000313" key="2">
    <source>
        <dbReference type="Proteomes" id="UP000736384"/>
    </source>
</evidence>
<comment type="caution">
    <text evidence="1">The sequence shown here is derived from an EMBL/GenBank/DDBJ whole genome shotgun (WGS) entry which is preliminary data.</text>
</comment>
<dbReference type="Proteomes" id="UP000736384">
    <property type="component" value="Unassembled WGS sequence"/>
</dbReference>
<dbReference type="EMBL" id="JAAPAP010000003">
    <property type="protein sequence ID" value="NHN76837.1"/>
    <property type="molecule type" value="Genomic_DNA"/>
</dbReference>
<reference evidence="1" key="1">
    <citation type="submission" date="2020-03" db="EMBL/GenBank/DDBJ databases">
        <title>Genome assembly of Azotobacter chroococcum W5.</title>
        <authorList>
            <person name="Kannepalli A."/>
        </authorList>
    </citation>
    <scope>NUCLEOTIDE SEQUENCE</scope>
    <source>
        <strain evidence="1">W5</strain>
    </source>
</reference>
<organism evidence="1 2">
    <name type="scientific">Azotobacter chroococcum</name>
    <dbReference type="NCBI Taxonomy" id="353"/>
    <lineage>
        <taxon>Bacteria</taxon>
        <taxon>Pseudomonadati</taxon>
        <taxon>Pseudomonadota</taxon>
        <taxon>Gammaproteobacteria</taxon>
        <taxon>Pseudomonadales</taxon>
        <taxon>Pseudomonadaceae</taxon>
        <taxon>Azotobacter</taxon>
    </lineage>
</organism>
<proteinExistence type="predicted"/>
<evidence type="ECO:0000313" key="1">
    <source>
        <dbReference type="EMBL" id="NHN76837.1"/>
    </source>
</evidence>
<protein>
    <submittedName>
        <fullName evidence="1">Uncharacterized protein</fullName>
    </submittedName>
</protein>
<sequence length="178" mass="19086">MTNKLNEAKLAQLSAFVLERRAAVIRAGGADPAVDEVAKVVKSRFGGDLDAATRSLIEEMTKRVQDARDAGRVARERLQQAWSSPVVKGMLARRDALLAEADMFKRRAEVAESKHKAKIATLKSQGFSDSEIAGVLGLNEAADEGLEQRHADLLAEAAAVRTAMEQHVAAVLAEGLVA</sequence>
<name>A0AA44C7J8_9GAMM</name>
<dbReference type="AlphaFoldDB" id="A0AA44C7J8"/>
<gene>
    <name evidence="1" type="ORF">HA520_05985</name>
</gene>
<dbReference type="RefSeq" id="WP_165891956.1">
    <property type="nucleotide sequence ID" value="NZ_JAAPAP010000003.1"/>
</dbReference>
<accession>A0AA44C7J8</accession>